<dbReference type="SUPFAM" id="SSF49503">
    <property type="entry name" value="Cupredoxins"/>
    <property type="match status" value="1"/>
</dbReference>
<dbReference type="PANTHER" id="PTHR38439">
    <property type="entry name" value="AURACYANIN-B"/>
    <property type="match status" value="1"/>
</dbReference>
<evidence type="ECO:0000259" key="6">
    <source>
        <dbReference type="Pfam" id="PF00127"/>
    </source>
</evidence>
<dbReference type="PANTHER" id="PTHR38439:SF2">
    <property type="entry name" value="OUTER MEMBRANE PROTEIN H.8"/>
    <property type="match status" value="1"/>
</dbReference>
<name>A0ABW4WYC9_9BACT</name>
<evidence type="ECO:0000256" key="2">
    <source>
        <dbReference type="ARBA" id="ARBA00022723"/>
    </source>
</evidence>
<dbReference type="Gene3D" id="2.60.40.420">
    <property type="entry name" value="Cupredoxins - blue copper proteins"/>
    <property type="match status" value="1"/>
</dbReference>
<dbReference type="CDD" id="cd04233">
    <property type="entry name" value="Auracyanin"/>
    <property type="match status" value="1"/>
</dbReference>
<dbReference type="RefSeq" id="WP_229961537.1">
    <property type="nucleotide sequence ID" value="NZ_JAJJWI010000013.1"/>
</dbReference>
<sequence length="183" mass="19825">MLKRIFYIGSLVTFLYSCGPVAESEEASSASNPETDTAMATNTVPQPAEEPDSTLQPVVELKLRAIGNNLEEIAYSEDSLEVAAGSLVKLEFTNEGVDQPMIHNVVVTELGKYKEVALAGEKEGAPSMYLPDDSTNVLAASPLALPGQTVTMEFDAPLTPGTYDFVCTYPEHWKRMHGNLIVK</sequence>
<gene>
    <name evidence="7" type="ORF">ACFSKU_08285</name>
</gene>
<evidence type="ECO:0000256" key="5">
    <source>
        <dbReference type="SAM" id="MobiDB-lite"/>
    </source>
</evidence>
<dbReference type="InterPro" id="IPR000923">
    <property type="entry name" value="BlueCu_1"/>
</dbReference>
<dbReference type="Pfam" id="PF00127">
    <property type="entry name" value="Copper-bind"/>
    <property type="match status" value="1"/>
</dbReference>
<feature type="domain" description="Blue (type 1) copper" evidence="6">
    <location>
        <begin position="71"/>
        <end position="183"/>
    </location>
</feature>
<evidence type="ECO:0000313" key="8">
    <source>
        <dbReference type="Proteomes" id="UP001597369"/>
    </source>
</evidence>
<proteinExistence type="predicted"/>
<dbReference type="InterPro" id="IPR028871">
    <property type="entry name" value="BlueCu_1_BS"/>
</dbReference>
<evidence type="ECO:0000313" key="7">
    <source>
        <dbReference type="EMBL" id="MFD2066880.1"/>
    </source>
</evidence>
<dbReference type="InterPro" id="IPR008972">
    <property type="entry name" value="Cupredoxin"/>
</dbReference>
<keyword evidence="8" id="KW-1185">Reference proteome</keyword>
<keyword evidence="4" id="KW-0186">Copper</keyword>
<accession>A0ABW4WYC9</accession>
<evidence type="ECO:0000256" key="4">
    <source>
        <dbReference type="ARBA" id="ARBA00023008"/>
    </source>
</evidence>
<protein>
    <submittedName>
        <fullName evidence="7">Plastocyanin/azurin family copper-binding protein</fullName>
    </submittedName>
</protein>
<reference evidence="8" key="1">
    <citation type="journal article" date="2019" name="Int. J. Syst. Evol. Microbiol.">
        <title>The Global Catalogue of Microorganisms (GCM) 10K type strain sequencing project: providing services to taxonomists for standard genome sequencing and annotation.</title>
        <authorList>
            <consortium name="The Broad Institute Genomics Platform"/>
            <consortium name="The Broad Institute Genome Sequencing Center for Infectious Disease"/>
            <person name="Wu L."/>
            <person name="Ma J."/>
        </authorList>
    </citation>
    <scope>NUCLEOTIDE SEQUENCE [LARGE SCALE GENOMIC DNA]</scope>
    <source>
        <strain evidence="8">JCM 16545</strain>
    </source>
</reference>
<evidence type="ECO:0000256" key="3">
    <source>
        <dbReference type="ARBA" id="ARBA00022982"/>
    </source>
</evidence>
<dbReference type="Proteomes" id="UP001597369">
    <property type="component" value="Unassembled WGS sequence"/>
</dbReference>
<keyword evidence="2" id="KW-0479">Metal-binding</keyword>
<dbReference type="EMBL" id="JBHUHV010000024">
    <property type="protein sequence ID" value="MFD2066880.1"/>
    <property type="molecule type" value="Genomic_DNA"/>
</dbReference>
<organism evidence="7 8">
    <name type="scientific">Pontibacter silvestris</name>
    <dbReference type="NCBI Taxonomy" id="2305183"/>
    <lineage>
        <taxon>Bacteria</taxon>
        <taxon>Pseudomonadati</taxon>
        <taxon>Bacteroidota</taxon>
        <taxon>Cytophagia</taxon>
        <taxon>Cytophagales</taxon>
        <taxon>Hymenobacteraceae</taxon>
        <taxon>Pontibacter</taxon>
    </lineage>
</organism>
<comment type="caution">
    <text evidence="7">The sequence shown here is derived from an EMBL/GenBank/DDBJ whole genome shotgun (WGS) entry which is preliminary data.</text>
</comment>
<evidence type="ECO:0000256" key="1">
    <source>
        <dbReference type="ARBA" id="ARBA00022448"/>
    </source>
</evidence>
<dbReference type="InterPro" id="IPR050845">
    <property type="entry name" value="Cu-binding_ET"/>
</dbReference>
<keyword evidence="1" id="KW-0813">Transport</keyword>
<feature type="compositionally biased region" description="Polar residues" evidence="5">
    <location>
        <begin position="32"/>
        <end position="45"/>
    </location>
</feature>
<dbReference type="PROSITE" id="PS51257">
    <property type="entry name" value="PROKAR_LIPOPROTEIN"/>
    <property type="match status" value="1"/>
</dbReference>
<dbReference type="PROSITE" id="PS00196">
    <property type="entry name" value="COPPER_BLUE"/>
    <property type="match status" value="1"/>
</dbReference>
<keyword evidence="3" id="KW-0249">Electron transport</keyword>
<feature type="region of interest" description="Disordered" evidence="5">
    <location>
        <begin position="26"/>
        <end position="55"/>
    </location>
</feature>